<evidence type="ECO:0000313" key="1">
    <source>
        <dbReference type="EMBL" id="KZV37984.1"/>
    </source>
</evidence>
<dbReference type="EMBL" id="KV002464">
    <property type="protein sequence ID" value="KZV37984.1"/>
    <property type="molecule type" value="Genomic_DNA"/>
</dbReference>
<evidence type="ECO:0000313" key="2">
    <source>
        <dbReference type="Proteomes" id="UP000250235"/>
    </source>
</evidence>
<name>A0A2Z7BUC5_9LAMI</name>
<organism evidence="1 2">
    <name type="scientific">Dorcoceras hygrometricum</name>
    <dbReference type="NCBI Taxonomy" id="472368"/>
    <lineage>
        <taxon>Eukaryota</taxon>
        <taxon>Viridiplantae</taxon>
        <taxon>Streptophyta</taxon>
        <taxon>Embryophyta</taxon>
        <taxon>Tracheophyta</taxon>
        <taxon>Spermatophyta</taxon>
        <taxon>Magnoliopsida</taxon>
        <taxon>eudicotyledons</taxon>
        <taxon>Gunneridae</taxon>
        <taxon>Pentapetalae</taxon>
        <taxon>asterids</taxon>
        <taxon>lamiids</taxon>
        <taxon>Lamiales</taxon>
        <taxon>Gesneriaceae</taxon>
        <taxon>Didymocarpoideae</taxon>
        <taxon>Trichosporeae</taxon>
        <taxon>Loxocarpinae</taxon>
        <taxon>Dorcoceras</taxon>
    </lineage>
</organism>
<gene>
    <name evidence="1" type="ORF">F511_09804</name>
</gene>
<keyword evidence="2" id="KW-1185">Reference proteome</keyword>
<proteinExistence type="predicted"/>
<protein>
    <submittedName>
        <fullName evidence="1">Uncharacterized protein</fullName>
    </submittedName>
</protein>
<reference evidence="1 2" key="1">
    <citation type="journal article" date="2015" name="Proc. Natl. Acad. Sci. U.S.A.">
        <title>The resurrection genome of Boea hygrometrica: A blueprint for survival of dehydration.</title>
        <authorList>
            <person name="Xiao L."/>
            <person name="Yang G."/>
            <person name="Zhang L."/>
            <person name="Yang X."/>
            <person name="Zhao S."/>
            <person name="Ji Z."/>
            <person name="Zhou Q."/>
            <person name="Hu M."/>
            <person name="Wang Y."/>
            <person name="Chen M."/>
            <person name="Xu Y."/>
            <person name="Jin H."/>
            <person name="Xiao X."/>
            <person name="Hu G."/>
            <person name="Bao F."/>
            <person name="Hu Y."/>
            <person name="Wan P."/>
            <person name="Li L."/>
            <person name="Deng X."/>
            <person name="Kuang T."/>
            <person name="Xiang C."/>
            <person name="Zhu J.K."/>
            <person name="Oliver M.J."/>
            <person name="He Y."/>
        </authorList>
    </citation>
    <scope>NUCLEOTIDE SEQUENCE [LARGE SCALE GENOMIC DNA]</scope>
    <source>
        <strain evidence="2">cv. XS01</strain>
    </source>
</reference>
<accession>A0A2Z7BUC5</accession>
<sequence length="53" mass="6006">MQQAISQCYEMHEAIKESLTTVHATTEHQHLNAHKFSRKNAAMLTASSDDPYC</sequence>
<dbReference type="Proteomes" id="UP000250235">
    <property type="component" value="Unassembled WGS sequence"/>
</dbReference>
<dbReference type="AlphaFoldDB" id="A0A2Z7BUC5"/>